<keyword evidence="3" id="KW-1185">Reference proteome</keyword>
<reference evidence="1 3" key="2">
    <citation type="journal article" date="2013" name="Nature">
        <title>Insights into bilaterian evolution from three spiralian genomes.</title>
        <authorList>
            <person name="Simakov O."/>
            <person name="Marletaz F."/>
            <person name="Cho S.J."/>
            <person name="Edsinger-Gonzales E."/>
            <person name="Havlak P."/>
            <person name="Hellsten U."/>
            <person name="Kuo D.H."/>
            <person name="Larsson T."/>
            <person name="Lv J."/>
            <person name="Arendt D."/>
            <person name="Savage R."/>
            <person name="Osoegawa K."/>
            <person name="de Jong P."/>
            <person name="Grimwood J."/>
            <person name="Chapman J.A."/>
            <person name="Shapiro H."/>
            <person name="Aerts A."/>
            <person name="Otillar R.P."/>
            <person name="Terry A.Y."/>
            <person name="Boore J.L."/>
            <person name="Grigoriev I.V."/>
            <person name="Lindberg D.R."/>
            <person name="Seaver E.C."/>
            <person name="Weisblat D.A."/>
            <person name="Putnam N.H."/>
            <person name="Rokhsar D.S."/>
        </authorList>
    </citation>
    <scope>NUCLEOTIDE SEQUENCE</scope>
</reference>
<accession>T1FKP0</accession>
<dbReference type="EMBL" id="AMQM01009320">
    <property type="status" value="NOT_ANNOTATED_CDS"/>
    <property type="molecule type" value="Genomic_DNA"/>
</dbReference>
<reference evidence="2" key="3">
    <citation type="submission" date="2015-06" db="UniProtKB">
        <authorList>
            <consortium name="EnsemblMetazoa"/>
        </authorList>
    </citation>
    <scope>IDENTIFICATION</scope>
</reference>
<dbReference type="InParanoid" id="T1FKP0"/>
<reference evidence="3" key="1">
    <citation type="submission" date="2012-12" db="EMBL/GenBank/DDBJ databases">
        <authorList>
            <person name="Hellsten U."/>
            <person name="Grimwood J."/>
            <person name="Chapman J.A."/>
            <person name="Shapiro H."/>
            <person name="Aerts A."/>
            <person name="Otillar R.P."/>
            <person name="Terry A.Y."/>
            <person name="Boore J.L."/>
            <person name="Simakov O."/>
            <person name="Marletaz F."/>
            <person name="Cho S.-J."/>
            <person name="Edsinger-Gonzales E."/>
            <person name="Havlak P."/>
            <person name="Kuo D.-H."/>
            <person name="Larsson T."/>
            <person name="Lv J."/>
            <person name="Arendt D."/>
            <person name="Savage R."/>
            <person name="Osoegawa K."/>
            <person name="de Jong P."/>
            <person name="Lindberg D.R."/>
            <person name="Seaver E.C."/>
            <person name="Weisblat D.A."/>
            <person name="Putnam N.H."/>
            <person name="Grigoriev I.V."/>
            <person name="Rokhsar D.S."/>
        </authorList>
    </citation>
    <scope>NUCLEOTIDE SEQUENCE</scope>
</reference>
<dbReference type="CTD" id="20209389"/>
<dbReference type="EMBL" id="KB096257">
    <property type="protein sequence ID" value="ESO07067.1"/>
    <property type="molecule type" value="Genomic_DNA"/>
</dbReference>
<protein>
    <submittedName>
        <fullName evidence="1 2">Uncharacterized protein</fullName>
    </submittedName>
</protein>
<dbReference type="Proteomes" id="UP000015101">
    <property type="component" value="Unassembled WGS sequence"/>
</dbReference>
<evidence type="ECO:0000313" key="3">
    <source>
        <dbReference type="Proteomes" id="UP000015101"/>
    </source>
</evidence>
<proteinExistence type="predicted"/>
<evidence type="ECO:0000313" key="2">
    <source>
        <dbReference type="EnsemblMetazoa" id="HelroP184149"/>
    </source>
</evidence>
<dbReference type="RefSeq" id="XP_009014833.1">
    <property type="nucleotide sequence ID" value="XM_009016585.1"/>
</dbReference>
<dbReference type="EnsemblMetazoa" id="HelroT184149">
    <property type="protein sequence ID" value="HelroP184149"/>
    <property type="gene ID" value="HelroG184149"/>
</dbReference>
<evidence type="ECO:0000313" key="1">
    <source>
        <dbReference type="EMBL" id="ESO07067.1"/>
    </source>
</evidence>
<dbReference type="KEGG" id="hro:HELRODRAFT_184149"/>
<dbReference type="HOGENOM" id="CLU_1367547_0_0_1"/>
<dbReference type="GeneID" id="20209389"/>
<dbReference type="AlphaFoldDB" id="T1FKP0"/>
<name>T1FKP0_HELRO</name>
<organism evidence="2 3">
    <name type="scientific">Helobdella robusta</name>
    <name type="common">Californian leech</name>
    <dbReference type="NCBI Taxonomy" id="6412"/>
    <lineage>
        <taxon>Eukaryota</taxon>
        <taxon>Metazoa</taxon>
        <taxon>Spiralia</taxon>
        <taxon>Lophotrochozoa</taxon>
        <taxon>Annelida</taxon>
        <taxon>Clitellata</taxon>
        <taxon>Hirudinea</taxon>
        <taxon>Rhynchobdellida</taxon>
        <taxon>Glossiphoniidae</taxon>
        <taxon>Helobdella</taxon>
    </lineage>
</organism>
<sequence length="200" mass="22807">MTSLLCRCYHNNRTASCSVMQNAPRTKCQEGLFLHVGYSSQEQVAIETGMGGKITDDVVSVLLSMFLNSKDVYTSASNSVECKVLTSNTYKGNFLFKISSDNNVDFCIEKSRNLARLINERNKVLTEIAELSILKVAQLEYVHIFPSKNSSKLKWKSIHRGYEDQRHFRPSINRAPSIKRPLSTFIFINFLYLSKLLRPI</sequence>
<gene>
    <name evidence="2" type="primary">20209389</name>
    <name evidence="1" type="ORF">HELRODRAFT_184149</name>
</gene>